<evidence type="ECO:0000313" key="3">
    <source>
        <dbReference type="Proteomes" id="UP000663859"/>
    </source>
</evidence>
<keyword evidence="3" id="KW-1185">Reference proteome</keyword>
<protein>
    <submittedName>
        <fullName evidence="2">Uncharacterized protein</fullName>
    </submittedName>
</protein>
<sequence>MALTLEEVSRLHTYAALYGRAGAKPLRRKAGLCVAQREQSILSAAIWPDRPGSSMHSGSELEGKRASIGERRPQVIAELRKGSGKSGKRRSAGSRRRSRNQMRCTKKSGAWSSSRPSLTRSWPKESPERVSAAEP</sequence>
<evidence type="ECO:0000313" key="2">
    <source>
        <dbReference type="EMBL" id="CAF0697467.1"/>
    </source>
</evidence>
<feature type="compositionally biased region" description="Basic residues" evidence="1">
    <location>
        <begin position="82"/>
        <end position="106"/>
    </location>
</feature>
<organism evidence="2 3">
    <name type="scientific">Candidatus Methylacidithermus pantelleriae</name>
    <dbReference type="NCBI Taxonomy" id="2744239"/>
    <lineage>
        <taxon>Bacteria</taxon>
        <taxon>Pseudomonadati</taxon>
        <taxon>Verrucomicrobiota</taxon>
        <taxon>Methylacidiphilae</taxon>
        <taxon>Methylacidiphilales</taxon>
        <taxon>Methylacidiphilaceae</taxon>
        <taxon>Candidatus Methylacidithermus</taxon>
    </lineage>
</organism>
<dbReference type="EMBL" id="CAJNOB010000015">
    <property type="protein sequence ID" value="CAF0697467.1"/>
    <property type="molecule type" value="Genomic_DNA"/>
</dbReference>
<reference evidence="2" key="1">
    <citation type="submission" date="2021-02" db="EMBL/GenBank/DDBJ databases">
        <authorList>
            <person name="Cremers G."/>
            <person name="Picone N."/>
        </authorList>
    </citation>
    <scope>NUCLEOTIDE SEQUENCE</scope>
    <source>
        <strain evidence="2">PQ17</strain>
    </source>
</reference>
<feature type="compositionally biased region" description="Basic and acidic residues" evidence="1">
    <location>
        <begin position="59"/>
        <end position="81"/>
    </location>
</feature>
<dbReference type="AlphaFoldDB" id="A0A8J2BTC0"/>
<feature type="compositionally biased region" description="Polar residues" evidence="1">
    <location>
        <begin position="110"/>
        <end position="120"/>
    </location>
</feature>
<gene>
    <name evidence="2" type="ORF">MPNT_220010</name>
</gene>
<evidence type="ECO:0000256" key="1">
    <source>
        <dbReference type="SAM" id="MobiDB-lite"/>
    </source>
</evidence>
<comment type="caution">
    <text evidence="2">The sequence shown here is derived from an EMBL/GenBank/DDBJ whole genome shotgun (WGS) entry which is preliminary data.</text>
</comment>
<name>A0A8J2BTC0_9BACT</name>
<dbReference type="Proteomes" id="UP000663859">
    <property type="component" value="Unassembled WGS sequence"/>
</dbReference>
<proteinExistence type="predicted"/>
<feature type="region of interest" description="Disordered" evidence="1">
    <location>
        <begin position="45"/>
        <end position="135"/>
    </location>
</feature>
<accession>A0A8J2BTC0</accession>